<dbReference type="Proteomes" id="UP000011701">
    <property type="component" value="Chromosome"/>
</dbReference>
<dbReference type="PATRIC" id="fig|999434.4.peg.492"/>
<dbReference type="HOGENOM" id="CLU_2482358_0_0_12"/>
<name>A0A0F6MQF7_TREDN</name>
<evidence type="ECO:0000313" key="1">
    <source>
        <dbReference type="EMBL" id="EMB23333.1"/>
    </source>
</evidence>
<protein>
    <submittedName>
        <fullName evidence="1">Uncharacterized protein</fullName>
    </submittedName>
</protein>
<comment type="caution">
    <text evidence="1">The sequence shown here is derived from an EMBL/GenBank/DDBJ whole genome shotgun (WGS) entry which is preliminary data.</text>
</comment>
<dbReference type="EMBL" id="AGDY01000004">
    <property type="protein sequence ID" value="EMB23333.1"/>
    <property type="molecule type" value="Genomic_DNA"/>
</dbReference>
<gene>
    <name evidence="1" type="ORF">HMPREF9723_00471</name>
</gene>
<organism evidence="1">
    <name type="scientific">Treponema denticola OTK</name>
    <dbReference type="NCBI Taxonomy" id="999434"/>
    <lineage>
        <taxon>Bacteria</taxon>
        <taxon>Pseudomonadati</taxon>
        <taxon>Spirochaetota</taxon>
        <taxon>Spirochaetia</taxon>
        <taxon>Spirochaetales</taxon>
        <taxon>Treponemataceae</taxon>
        <taxon>Treponema</taxon>
    </lineage>
</organism>
<accession>A0A0F6MQF7</accession>
<reference evidence="1" key="1">
    <citation type="submission" date="2012-01" db="EMBL/GenBank/DDBJ databases">
        <title>The Genome Sequence of Treponema denticola OTK.</title>
        <authorList>
            <consortium name="The Broad Institute Genome Sequencing Platform"/>
            <person name="Earl A."/>
            <person name="Ward D."/>
            <person name="Feldgarden M."/>
            <person name="Gevers D."/>
            <person name="Blanton J.M."/>
            <person name="Fenno C.J."/>
            <person name="Baranova O.V."/>
            <person name="Mathney J."/>
            <person name="Dewhirst F.E."/>
            <person name="Izard J."/>
            <person name="Young S.K."/>
            <person name="Zeng Q."/>
            <person name="Gargeya S."/>
            <person name="Fitzgerald M."/>
            <person name="Haas B."/>
            <person name="Abouelleil A."/>
            <person name="Alvarado L."/>
            <person name="Arachchi H.M."/>
            <person name="Berlin A."/>
            <person name="Chapman S.B."/>
            <person name="Gearin G."/>
            <person name="Goldberg J."/>
            <person name="Griggs A."/>
            <person name="Gujja S."/>
            <person name="Hansen M."/>
            <person name="Heiman D."/>
            <person name="Howarth C."/>
            <person name="Larimer J."/>
            <person name="Lui A."/>
            <person name="MacDonald P.J.P."/>
            <person name="McCowen C."/>
            <person name="Montmayeur A."/>
            <person name="Murphy C."/>
            <person name="Neiman D."/>
            <person name="Pearson M."/>
            <person name="Priest M."/>
            <person name="Roberts A."/>
            <person name="Saif S."/>
            <person name="Shea T."/>
            <person name="Sisk P."/>
            <person name="Stolte C."/>
            <person name="Sykes S."/>
            <person name="Wortman J."/>
            <person name="Nusbaum C."/>
            <person name="Birren B."/>
        </authorList>
    </citation>
    <scope>NUCLEOTIDE SEQUENCE [LARGE SCALE GENOMIC DNA]</scope>
    <source>
        <strain evidence="1">OTK</strain>
    </source>
</reference>
<dbReference type="AlphaFoldDB" id="A0A0F6MQF7"/>
<sequence>MTKQKPGWKYIYSESLKQEIAVHLKTGWVYCKDGTKYSPKEIAMLKENKTIVTPKVHNIKKTFEGEITKIELTASQKQEKEEELEIW</sequence>
<dbReference type="RefSeq" id="WP_002690756.1">
    <property type="nucleotide sequence ID" value="NZ_CM001797.1"/>
</dbReference>
<proteinExistence type="predicted"/>